<feature type="transmembrane region" description="Helical" evidence="5">
    <location>
        <begin position="118"/>
        <end position="140"/>
    </location>
</feature>
<dbReference type="Gene3D" id="1.20.120.550">
    <property type="entry name" value="Membrane associated eicosanoid/glutathione metabolism-like domain"/>
    <property type="match status" value="1"/>
</dbReference>
<comment type="subcellular location">
    <subcellularLocation>
        <location evidence="1">Membrane</location>
    </subcellularLocation>
</comment>
<gene>
    <name evidence="6" type="ORF">H3N35_13825</name>
</gene>
<evidence type="ECO:0000256" key="4">
    <source>
        <dbReference type="ARBA" id="ARBA00023136"/>
    </source>
</evidence>
<organism evidence="6 7">
    <name type="scientific">Thalassomonas haliotis</name>
    <dbReference type="NCBI Taxonomy" id="485448"/>
    <lineage>
        <taxon>Bacteria</taxon>
        <taxon>Pseudomonadati</taxon>
        <taxon>Pseudomonadota</taxon>
        <taxon>Gammaproteobacteria</taxon>
        <taxon>Alteromonadales</taxon>
        <taxon>Colwelliaceae</taxon>
        <taxon>Thalassomonas</taxon>
    </lineage>
</organism>
<evidence type="ECO:0000256" key="3">
    <source>
        <dbReference type="ARBA" id="ARBA00022989"/>
    </source>
</evidence>
<dbReference type="SUPFAM" id="SSF161084">
    <property type="entry name" value="MAPEG domain-like"/>
    <property type="match status" value="1"/>
</dbReference>
<dbReference type="EMBL" id="CP059693">
    <property type="protein sequence ID" value="WDE09417.1"/>
    <property type="molecule type" value="Genomic_DNA"/>
</dbReference>
<protein>
    <submittedName>
        <fullName evidence="6">MAPEG family protein</fullName>
    </submittedName>
</protein>
<evidence type="ECO:0000256" key="5">
    <source>
        <dbReference type="SAM" id="Phobius"/>
    </source>
</evidence>
<proteinExistence type="predicted"/>
<feature type="transmembrane region" description="Helical" evidence="5">
    <location>
        <begin position="72"/>
        <end position="98"/>
    </location>
</feature>
<evidence type="ECO:0000313" key="7">
    <source>
        <dbReference type="Proteomes" id="UP001215231"/>
    </source>
</evidence>
<name>A0ABY7V932_9GAMM</name>
<evidence type="ECO:0000313" key="6">
    <source>
        <dbReference type="EMBL" id="WDE09417.1"/>
    </source>
</evidence>
<sequence>MEAKAILQPVFVLGLLTVVMTCWMFLTRVPAMKRLKIHPQKGQDTAKLKALLPEEVNRVSNNYNHLFEQPTLFYAVAISIAALGHVDSFYVGCAWSYTVLRIGHSLVQATIDRVMVRFGLFILSWLVLIVMVVREAIAVFS</sequence>
<dbReference type="Pfam" id="PF01124">
    <property type="entry name" value="MAPEG"/>
    <property type="match status" value="1"/>
</dbReference>
<evidence type="ECO:0000256" key="2">
    <source>
        <dbReference type="ARBA" id="ARBA00022692"/>
    </source>
</evidence>
<reference evidence="6 7" key="1">
    <citation type="journal article" date="2022" name="Mar. Drugs">
        <title>Bioassay-Guided Fractionation Leads to the Detection of Cholic Acid Generated by the Rare Thalassomonas sp.</title>
        <authorList>
            <person name="Pheiffer F."/>
            <person name="Schneider Y.K."/>
            <person name="Hansen E.H."/>
            <person name="Andersen J.H."/>
            <person name="Isaksson J."/>
            <person name="Busche T."/>
            <person name="R C."/>
            <person name="Kalinowski J."/>
            <person name="Zyl L.V."/>
            <person name="Trindade M."/>
        </authorList>
    </citation>
    <scope>NUCLEOTIDE SEQUENCE [LARGE SCALE GENOMIC DNA]</scope>
    <source>
        <strain evidence="6 7">A5K-61T</strain>
    </source>
</reference>
<keyword evidence="7" id="KW-1185">Reference proteome</keyword>
<dbReference type="InterPro" id="IPR001129">
    <property type="entry name" value="Membr-assoc_MAPEG"/>
</dbReference>
<dbReference type="Proteomes" id="UP001215231">
    <property type="component" value="Chromosome"/>
</dbReference>
<evidence type="ECO:0000256" key="1">
    <source>
        <dbReference type="ARBA" id="ARBA00004370"/>
    </source>
</evidence>
<accession>A0ABY7V932</accession>
<dbReference type="InterPro" id="IPR023352">
    <property type="entry name" value="MAPEG-like_dom_sf"/>
</dbReference>
<keyword evidence="4 5" id="KW-0472">Membrane</keyword>
<keyword evidence="3 5" id="KW-1133">Transmembrane helix</keyword>
<keyword evidence="2 5" id="KW-0812">Transmembrane</keyword>
<dbReference type="RefSeq" id="WP_274049357.1">
    <property type="nucleotide sequence ID" value="NZ_CP059693.1"/>
</dbReference>
<feature type="transmembrane region" description="Helical" evidence="5">
    <location>
        <begin position="6"/>
        <end position="26"/>
    </location>
</feature>